<dbReference type="AlphaFoldDB" id="A0ABD1ZZH9"/>
<protein>
    <submittedName>
        <fullName evidence="1">Uncharacterized protein</fullName>
    </submittedName>
</protein>
<name>A0ABD1ZZH9_VESSQ</name>
<dbReference type="EMBL" id="JAUDFV010000157">
    <property type="protein sequence ID" value="KAL2713592.1"/>
    <property type="molecule type" value="Genomic_DNA"/>
</dbReference>
<keyword evidence="2" id="KW-1185">Reference proteome</keyword>
<gene>
    <name evidence="1" type="ORF">V1478_016149</name>
</gene>
<evidence type="ECO:0000313" key="1">
    <source>
        <dbReference type="EMBL" id="KAL2713592.1"/>
    </source>
</evidence>
<accession>A0ABD1ZZH9</accession>
<comment type="caution">
    <text evidence="1">The sequence shown here is derived from an EMBL/GenBank/DDBJ whole genome shotgun (WGS) entry which is preliminary data.</text>
</comment>
<proteinExistence type="predicted"/>
<reference evidence="1 2" key="1">
    <citation type="journal article" date="2024" name="Ann. Entomol. Soc. Am.">
        <title>Genomic analyses of the southern and eastern yellowjacket wasps (Hymenoptera: Vespidae) reveal evolutionary signatures of social life.</title>
        <authorList>
            <person name="Catto M.A."/>
            <person name="Caine P.B."/>
            <person name="Orr S.E."/>
            <person name="Hunt B.G."/>
            <person name="Goodisman M.A.D."/>
        </authorList>
    </citation>
    <scope>NUCLEOTIDE SEQUENCE [LARGE SCALE GENOMIC DNA]</scope>
    <source>
        <strain evidence="1">233</strain>
        <tissue evidence="1">Head and thorax</tissue>
    </source>
</reference>
<evidence type="ECO:0000313" key="2">
    <source>
        <dbReference type="Proteomes" id="UP001607302"/>
    </source>
</evidence>
<dbReference type="Proteomes" id="UP001607302">
    <property type="component" value="Unassembled WGS sequence"/>
</dbReference>
<sequence>MLLNFDLQGNFAFPYTRRLTRMQNATRISTKMCLGTAKQRLTSTRISCDPLDEITKIKRRPKLYNLQTVSKGSNFNRKIKFWRSVRFPSFISTMTCLVILGMCLIKSPTEERDLIVLVERYLDWYLVGSKRDLAGNIIIWLNAEDEWDVSVNACRCGKQVTLDARWTVEIIQALPSEFSRNALARDAKLWCPVDVACTTFTISTGLTEVLDRLKADSSQTETT</sequence>
<organism evidence="1 2">
    <name type="scientific">Vespula squamosa</name>
    <name type="common">Southern yellow jacket</name>
    <name type="synonym">Wasp</name>
    <dbReference type="NCBI Taxonomy" id="30214"/>
    <lineage>
        <taxon>Eukaryota</taxon>
        <taxon>Metazoa</taxon>
        <taxon>Ecdysozoa</taxon>
        <taxon>Arthropoda</taxon>
        <taxon>Hexapoda</taxon>
        <taxon>Insecta</taxon>
        <taxon>Pterygota</taxon>
        <taxon>Neoptera</taxon>
        <taxon>Endopterygota</taxon>
        <taxon>Hymenoptera</taxon>
        <taxon>Apocrita</taxon>
        <taxon>Aculeata</taxon>
        <taxon>Vespoidea</taxon>
        <taxon>Vespidae</taxon>
        <taxon>Vespinae</taxon>
        <taxon>Vespula</taxon>
    </lineage>
</organism>